<keyword evidence="4" id="KW-0233">DNA recombination</keyword>
<dbReference type="Proteomes" id="UP000199263">
    <property type="component" value="Unassembled WGS sequence"/>
</dbReference>
<dbReference type="EMBL" id="FOMG01000002">
    <property type="protein sequence ID" value="SFC29924.1"/>
    <property type="molecule type" value="Genomic_DNA"/>
</dbReference>
<dbReference type="InterPro" id="IPR036390">
    <property type="entry name" value="WH_DNA-bd_sf"/>
</dbReference>
<dbReference type="Gene3D" id="1.10.10.10">
    <property type="entry name" value="Winged helix-like DNA-binding domain superfamily/Winged helix DNA-binding domain"/>
    <property type="match status" value="1"/>
</dbReference>
<name>A0A1I1I146_9CLOT</name>
<dbReference type="InterPro" id="IPR011711">
    <property type="entry name" value="GntR_C"/>
</dbReference>
<dbReference type="SUPFAM" id="SSF56349">
    <property type="entry name" value="DNA breaking-rejoining enzymes"/>
    <property type="match status" value="1"/>
</dbReference>
<dbReference type="GO" id="GO:0015074">
    <property type="term" value="P:DNA integration"/>
    <property type="evidence" value="ECO:0007669"/>
    <property type="project" value="InterPro"/>
</dbReference>
<dbReference type="GO" id="GO:0006310">
    <property type="term" value="P:DNA recombination"/>
    <property type="evidence" value="ECO:0007669"/>
    <property type="project" value="UniProtKB-KW"/>
</dbReference>
<evidence type="ECO:0000256" key="2">
    <source>
        <dbReference type="ARBA" id="ARBA00023125"/>
    </source>
</evidence>
<dbReference type="STRING" id="119641.SAMN05421842_10284"/>
<dbReference type="SUPFAM" id="SSF48008">
    <property type="entry name" value="GntR ligand-binding domain-like"/>
    <property type="match status" value="1"/>
</dbReference>
<dbReference type="InterPro" id="IPR000524">
    <property type="entry name" value="Tscrpt_reg_HTH_GntR"/>
</dbReference>
<organism evidence="6 7">
    <name type="scientific">Clostridium uliginosum</name>
    <dbReference type="NCBI Taxonomy" id="119641"/>
    <lineage>
        <taxon>Bacteria</taxon>
        <taxon>Bacillati</taxon>
        <taxon>Bacillota</taxon>
        <taxon>Clostridia</taxon>
        <taxon>Eubacteriales</taxon>
        <taxon>Clostridiaceae</taxon>
        <taxon>Clostridium</taxon>
    </lineage>
</organism>
<dbReference type="InterPro" id="IPR002104">
    <property type="entry name" value="Integrase_catalytic"/>
</dbReference>
<evidence type="ECO:0000256" key="3">
    <source>
        <dbReference type="ARBA" id="ARBA00023163"/>
    </source>
</evidence>
<keyword evidence="7" id="KW-1185">Reference proteome</keyword>
<keyword evidence="1" id="KW-0805">Transcription regulation</keyword>
<accession>A0A1I1I146</accession>
<dbReference type="GO" id="GO:0003700">
    <property type="term" value="F:DNA-binding transcription factor activity"/>
    <property type="evidence" value="ECO:0007669"/>
    <property type="project" value="InterPro"/>
</dbReference>
<dbReference type="AlphaFoldDB" id="A0A1I1I146"/>
<dbReference type="PROSITE" id="PS50949">
    <property type="entry name" value="HTH_GNTR"/>
    <property type="match status" value="1"/>
</dbReference>
<dbReference type="PANTHER" id="PTHR43537">
    <property type="entry name" value="TRANSCRIPTIONAL REGULATOR, GNTR FAMILY"/>
    <property type="match status" value="1"/>
</dbReference>
<feature type="domain" description="HTH gntR-type" evidence="5">
    <location>
        <begin position="169"/>
        <end position="236"/>
    </location>
</feature>
<evidence type="ECO:0000256" key="4">
    <source>
        <dbReference type="ARBA" id="ARBA00023172"/>
    </source>
</evidence>
<protein>
    <submittedName>
        <fullName evidence="6">DNA-binding transcriptional regulator, GntR family</fullName>
    </submittedName>
</protein>
<dbReference type="PANTHER" id="PTHR43537:SF24">
    <property type="entry name" value="GLUCONATE OPERON TRANSCRIPTIONAL REPRESSOR"/>
    <property type="match status" value="1"/>
</dbReference>
<dbReference type="GO" id="GO:0003677">
    <property type="term" value="F:DNA binding"/>
    <property type="evidence" value="ECO:0007669"/>
    <property type="project" value="UniProtKB-KW"/>
</dbReference>
<dbReference type="InterPro" id="IPR036388">
    <property type="entry name" value="WH-like_DNA-bd_sf"/>
</dbReference>
<reference evidence="6 7" key="1">
    <citation type="submission" date="2016-10" db="EMBL/GenBank/DDBJ databases">
        <authorList>
            <person name="de Groot N.N."/>
        </authorList>
    </citation>
    <scope>NUCLEOTIDE SEQUENCE [LARGE SCALE GENOMIC DNA]</scope>
    <source>
        <strain evidence="6 7">DSM 12992</strain>
    </source>
</reference>
<keyword evidence="3" id="KW-0804">Transcription</keyword>
<sequence length="389" mass="45529">MSKIPVIDAITSQEDIEKIRNILHKKPRNLLLFELGISSGLQITHLLQLHVFDLSEYKSNTNINVCIGNSYYNFVLNDHIINAFVRYLDEIQPMPNDYIFKSRNGDHPLDLSSVSNMVKSWFIKAELQGHFGSQSLRKTWQYFKKQNNQEDNEDDIDLELNILPPIERQTVQKQIWDRLYEGIITGKIPPGTELKTIELSKQFNVSLTPVRMALTWLQVQGLVTAPKKKACVVKKLTYEGVIEIFTIRSVLEPLAFKNAWQHFRQATISKLENLIKKCENSNDWATYQQVHKQIHLTLYRDSHMPLLLEYINNLLDKTNALYINYYSSLKDSENKEILNNNLSKHKEILKHINKNNFDQAIEIIKKDILEGQDRIIQYFLMVYDKKHTK</sequence>
<evidence type="ECO:0000256" key="1">
    <source>
        <dbReference type="ARBA" id="ARBA00023015"/>
    </source>
</evidence>
<evidence type="ECO:0000259" key="5">
    <source>
        <dbReference type="PROSITE" id="PS50949"/>
    </source>
</evidence>
<gene>
    <name evidence="6" type="ORF">SAMN05421842_10284</name>
</gene>
<dbReference type="InterPro" id="IPR008920">
    <property type="entry name" value="TF_FadR/GntR_C"/>
</dbReference>
<keyword evidence="2 6" id="KW-0238">DNA-binding</keyword>
<dbReference type="Pfam" id="PF00589">
    <property type="entry name" value="Phage_integrase"/>
    <property type="match status" value="1"/>
</dbReference>
<evidence type="ECO:0000313" key="7">
    <source>
        <dbReference type="Proteomes" id="UP000199263"/>
    </source>
</evidence>
<dbReference type="InterPro" id="IPR011010">
    <property type="entry name" value="DNA_brk_join_enz"/>
</dbReference>
<dbReference type="SMART" id="SM00895">
    <property type="entry name" value="FCD"/>
    <property type="match status" value="1"/>
</dbReference>
<dbReference type="Gene3D" id="1.10.443.10">
    <property type="entry name" value="Intergrase catalytic core"/>
    <property type="match status" value="1"/>
</dbReference>
<dbReference type="Gene3D" id="1.20.120.530">
    <property type="entry name" value="GntR ligand-binding domain-like"/>
    <property type="match status" value="1"/>
</dbReference>
<proteinExistence type="predicted"/>
<dbReference type="InterPro" id="IPR013762">
    <property type="entry name" value="Integrase-like_cat_sf"/>
</dbReference>
<evidence type="ECO:0000313" key="6">
    <source>
        <dbReference type="EMBL" id="SFC29924.1"/>
    </source>
</evidence>
<dbReference type="SMART" id="SM00345">
    <property type="entry name" value="HTH_GNTR"/>
    <property type="match status" value="1"/>
</dbReference>
<dbReference type="SUPFAM" id="SSF46785">
    <property type="entry name" value="Winged helix' DNA-binding domain"/>
    <property type="match status" value="1"/>
</dbReference>
<dbReference type="Pfam" id="PF07729">
    <property type="entry name" value="FCD"/>
    <property type="match status" value="1"/>
</dbReference>
<dbReference type="Pfam" id="PF00392">
    <property type="entry name" value="GntR"/>
    <property type="match status" value="1"/>
</dbReference>